<dbReference type="RefSeq" id="WP_261840192.1">
    <property type="nucleotide sequence ID" value="NZ_AP025459.1"/>
</dbReference>
<name>A0ABT8CJM9_9VIBR</name>
<dbReference type="EMBL" id="JAUFQY010000002">
    <property type="protein sequence ID" value="MDN3701942.1"/>
    <property type="molecule type" value="Genomic_DNA"/>
</dbReference>
<keyword evidence="2" id="KW-1185">Reference proteome</keyword>
<organism evidence="1 2">
    <name type="scientific">Vibrio artabrorum</name>
    <dbReference type="NCBI Taxonomy" id="446374"/>
    <lineage>
        <taxon>Bacteria</taxon>
        <taxon>Pseudomonadati</taxon>
        <taxon>Pseudomonadota</taxon>
        <taxon>Gammaproteobacteria</taxon>
        <taxon>Vibrionales</taxon>
        <taxon>Vibrionaceae</taxon>
        <taxon>Vibrio</taxon>
    </lineage>
</organism>
<gene>
    <name evidence="1" type="ORF">QWY96_15500</name>
</gene>
<dbReference type="Proteomes" id="UP001223712">
    <property type="component" value="Unassembled WGS sequence"/>
</dbReference>
<evidence type="ECO:0000313" key="1">
    <source>
        <dbReference type="EMBL" id="MDN3701942.1"/>
    </source>
</evidence>
<reference evidence="2" key="1">
    <citation type="journal article" date="2019" name="Int. J. Syst. Evol. Microbiol.">
        <title>The Global Catalogue of Microorganisms (GCM) 10K type strain sequencing project: providing services to taxonomists for standard genome sequencing and annotation.</title>
        <authorList>
            <consortium name="The Broad Institute Genomics Platform"/>
            <consortium name="The Broad Institute Genome Sequencing Center for Infectious Disease"/>
            <person name="Wu L."/>
            <person name="Ma J."/>
        </authorList>
    </citation>
    <scope>NUCLEOTIDE SEQUENCE [LARGE SCALE GENOMIC DNA]</scope>
    <source>
        <strain evidence="2">CECT 7226</strain>
    </source>
</reference>
<sequence>MSVFRTNIKIEDPAYRNIRDGKHRMELFGRELTEFLWLKFEPLSDLHFVEQLAIDFDARFWEMDLTVGLIEQGHGVSCPKPGPDVCVGSVDGNIWFEAIAPQPGKGADKVPEIVPGIAQDVPDEQIVLRYTSAIEEKFRKYNEYVGKGIISKTEPYVIAINGCQLPSARADFDPPRIIRSVFPIGGQFVTFDRKTGGVVDSGFNFKAAVKKAKGADVSIDYFLQPKYAGISAILFSCSDCCNRVTDGNDWIVIHNPLATNPLPQKLVSCHREYVATKIDQETYELQHS</sequence>
<proteinExistence type="predicted"/>
<comment type="caution">
    <text evidence="1">The sequence shown here is derived from an EMBL/GenBank/DDBJ whole genome shotgun (WGS) entry which is preliminary data.</text>
</comment>
<protein>
    <submittedName>
        <fullName evidence="1">Uncharacterized protein</fullName>
    </submittedName>
</protein>
<evidence type="ECO:0000313" key="2">
    <source>
        <dbReference type="Proteomes" id="UP001223712"/>
    </source>
</evidence>
<accession>A0ABT8CJM9</accession>